<feature type="region of interest" description="Disordered" evidence="1">
    <location>
        <begin position="283"/>
        <end position="501"/>
    </location>
</feature>
<evidence type="ECO:0000313" key="4">
    <source>
        <dbReference type="Proteomes" id="UP000693970"/>
    </source>
</evidence>
<feature type="compositionally biased region" description="Polar residues" evidence="1">
    <location>
        <begin position="114"/>
        <end position="130"/>
    </location>
</feature>
<feature type="compositionally biased region" description="Basic and acidic residues" evidence="1">
    <location>
        <begin position="210"/>
        <end position="233"/>
    </location>
</feature>
<evidence type="ECO:0000256" key="1">
    <source>
        <dbReference type="SAM" id="MobiDB-lite"/>
    </source>
</evidence>
<dbReference type="Proteomes" id="UP000693970">
    <property type="component" value="Unassembled WGS sequence"/>
</dbReference>
<name>A0A9K3LHD3_9STRA</name>
<dbReference type="EMBL" id="JAGRRH010000011">
    <property type="protein sequence ID" value="KAG7362389.1"/>
    <property type="molecule type" value="Genomic_DNA"/>
</dbReference>
<dbReference type="AlphaFoldDB" id="A0A9K3LHD3"/>
<reference evidence="3" key="2">
    <citation type="submission" date="2021-04" db="EMBL/GenBank/DDBJ databases">
        <authorList>
            <person name="Podell S."/>
        </authorList>
    </citation>
    <scope>NUCLEOTIDE SEQUENCE</scope>
    <source>
        <strain evidence="3">Hildebrandi</strain>
    </source>
</reference>
<keyword evidence="4" id="KW-1185">Reference proteome</keyword>
<evidence type="ECO:0000313" key="3">
    <source>
        <dbReference type="EMBL" id="KAG7362389.1"/>
    </source>
</evidence>
<dbReference type="EMBL" id="JAGRRH010000031">
    <property type="protein sequence ID" value="KAG7339683.1"/>
    <property type="molecule type" value="Genomic_DNA"/>
</dbReference>
<organism evidence="3 4">
    <name type="scientific">Nitzschia inconspicua</name>
    <dbReference type="NCBI Taxonomy" id="303405"/>
    <lineage>
        <taxon>Eukaryota</taxon>
        <taxon>Sar</taxon>
        <taxon>Stramenopiles</taxon>
        <taxon>Ochrophyta</taxon>
        <taxon>Bacillariophyta</taxon>
        <taxon>Bacillariophyceae</taxon>
        <taxon>Bacillariophycidae</taxon>
        <taxon>Bacillariales</taxon>
        <taxon>Bacillariaceae</taxon>
        <taxon>Nitzschia</taxon>
    </lineage>
</organism>
<reference evidence="3" key="1">
    <citation type="journal article" date="2021" name="Sci. Rep.">
        <title>Diploid genomic architecture of Nitzschia inconspicua, an elite biomass production diatom.</title>
        <authorList>
            <person name="Oliver A."/>
            <person name="Podell S."/>
            <person name="Pinowska A."/>
            <person name="Traller J.C."/>
            <person name="Smith S.R."/>
            <person name="McClure R."/>
            <person name="Beliaev A."/>
            <person name="Bohutskyi P."/>
            <person name="Hill E.A."/>
            <person name="Rabines A."/>
            <person name="Zheng H."/>
            <person name="Allen L.Z."/>
            <person name="Kuo A."/>
            <person name="Grigoriev I.V."/>
            <person name="Allen A.E."/>
            <person name="Hazlebeck D."/>
            <person name="Allen E.E."/>
        </authorList>
    </citation>
    <scope>NUCLEOTIDE SEQUENCE</scope>
    <source>
        <strain evidence="3">Hildebrandi</strain>
    </source>
</reference>
<feature type="compositionally biased region" description="Basic and acidic residues" evidence="1">
    <location>
        <begin position="179"/>
        <end position="200"/>
    </location>
</feature>
<evidence type="ECO:0000313" key="2">
    <source>
        <dbReference type="EMBL" id="KAG7339683.1"/>
    </source>
</evidence>
<feature type="compositionally biased region" description="Basic residues" evidence="1">
    <location>
        <begin position="467"/>
        <end position="478"/>
    </location>
</feature>
<feature type="region of interest" description="Disordered" evidence="1">
    <location>
        <begin position="1"/>
        <end position="256"/>
    </location>
</feature>
<sequence length="826" mass="90816">MAVDDGFTNIRRGQTTTTQLAGLTKQLARPLSQASSTSATESSDSSSASESGPASHAATTTTRLPAWKLREAAKSSAVPKRSISNSSTGRPSKMTMEVGNSTSKRRSNSTTSKPATDTSAAASMQFPNSQTEEKEISEDVSTTQTELAARRAARAASWDTSRQRTSSRDPSSRVSSRTSSREPSRRTRTTSTREPHRNRSEPATCSSSRESTKMRSSSRDPVRVRSASRESRRSHASVMDEVPGTHGTGRTVPLRGYRRAMKKNDLEQHDEAIPSMFRSYVPSTLSTSGGSNHKPTASLKDKHDTVSIKGISAADRAQKPDIQREPSTQSVGGCAFPSTFSFDNDDPFTTSSDLTRIEPQNTIPKLEPESAAANKDKSELAPVKRKTSKTSKTVSKMEKEDELSCIPSMFLASIDHGKQSKKSTSKKSSSKSKKDDRNGKDVIKSPSPTKKKNKTKTSDPESLGTTKKSKKSTKKSKAPSKEEAKEHESKKRLPDGFDWDVPVTPVFETPVSRAPKKKLSSKEDILKRKKDNSEAFHNSLDDLFELPADLFSPTTGKIKMDDNDMPIISFSDDASHASDMSSIRSISEYSEMDGGIEVPSSRITRSVQRTAVYSCDRSVRSHRSGATRLSQSTKGTRNSHGSCGTTATAWQLREQQKHARRPGGRRCYSMQTAKTTPTRPRRAMTTQLEHQKIPLPPAFSTLSAPSTPKTPAMNRRLMSNKERLQLDNESSHRRGNITDSLFYFSGDADEMSIEPDLLSQCSRSIYSVRSQNLKRFNSKPVEKRLTIPKNAKLEIDPTTGKQQLVMDLGDIPAAFLASLQATQKKR</sequence>
<comment type="caution">
    <text evidence="3">The sequence shown here is derived from an EMBL/GenBank/DDBJ whole genome shotgun (WGS) entry which is preliminary data.</text>
</comment>
<feature type="compositionally biased region" description="Polar residues" evidence="1">
    <location>
        <begin position="283"/>
        <end position="295"/>
    </location>
</feature>
<feature type="compositionally biased region" description="Basic and acidic residues" evidence="1">
    <location>
        <begin position="479"/>
        <end position="495"/>
    </location>
</feature>
<feature type="compositionally biased region" description="Polar residues" evidence="1">
    <location>
        <begin position="627"/>
        <end position="644"/>
    </location>
</feature>
<protein>
    <submittedName>
        <fullName evidence="3">Uncharacterized protein</fullName>
    </submittedName>
</protein>
<feature type="region of interest" description="Disordered" evidence="1">
    <location>
        <begin position="616"/>
        <end position="644"/>
    </location>
</feature>
<feature type="compositionally biased region" description="Basic residues" evidence="1">
    <location>
        <begin position="419"/>
        <end position="431"/>
    </location>
</feature>
<accession>A0A9K3LHD3</accession>
<feature type="compositionally biased region" description="Polar residues" evidence="1">
    <location>
        <begin position="338"/>
        <end position="363"/>
    </location>
</feature>
<feature type="compositionally biased region" description="Low complexity" evidence="1">
    <location>
        <begin position="13"/>
        <end position="58"/>
    </location>
</feature>
<gene>
    <name evidence="2" type="ORF">IV203_024722</name>
    <name evidence="3" type="ORF">IV203_025273</name>
</gene>
<feature type="compositionally biased region" description="Basic and acidic residues" evidence="1">
    <location>
        <begin position="432"/>
        <end position="443"/>
    </location>
</feature>
<proteinExistence type="predicted"/>